<keyword evidence="1" id="KW-0472">Membrane</keyword>
<dbReference type="PANTHER" id="PTHR39087">
    <property type="entry name" value="UPF0104 MEMBRANE PROTEIN MJ1595"/>
    <property type="match status" value="1"/>
</dbReference>
<accession>A0A9Q3ZBJ3</accession>
<evidence type="ECO:0000313" key="2">
    <source>
        <dbReference type="EMBL" id="MCD9876450.1"/>
    </source>
</evidence>
<evidence type="ECO:0000256" key="1">
    <source>
        <dbReference type="SAM" id="Phobius"/>
    </source>
</evidence>
<gene>
    <name evidence="2" type="ORF">LJ657_22965</name>
</gene>
<sequence length="101" mass="10587">MEPSTEHEQAVPMICASELSKRDGRRQAVSGLGFTVGAGQICALLGPNGAGETALATALTLAGLPAAVAFSAVLLHRLLTFWLPVLPGWAAFTCLMRKRLL</sequence>
<dbReference type="InterPro" id="IPR027417">
    <property type="entry name" value="P-loop_NTPase"/>
</dbReference>
<organism evidence="2 3">
    <name type="scientific">Streptomyces guryensis</name>
    <dbReference type="NCBI Taxonomy" id="2886947"/>
    <lineage>
        <taxon>Bacteria</taxon>
        <taxon>Bacillati</taxon>
        <taxon>Actinomycetota</taxon>
        <taxon>Actinomycetes</taxon>
        <taxon>Kitasatosporales</taxon>
        <taxon>Streptomycetaceae</taxon>
        <taxon>Streptomyces</taxon>
    </lineage>
</organism>
<comment type="caution">
    <text evidence="2">The sequence shown here is derived from an EMBL/GenBank/DDBJ whole genome shotgun (WGS) entry which is preliminary data.</text>
</comment>
<protein>
    <submittedName>
        <fullName evidence="2">Uncharacterized protein</fullName>
    </submittedName>
</protein>
<name>A0A9Q3ZBJ3_9ACTN</name>
<dbReference type="EMBL" id="JAJSBI010000011">
    <property type="protein sequence ID" value="MCD9876450.1"/>
    <property type="molecule type" value="Genomic_DNA"/>
</dbReference>
<dbReference type="Gene3D" id="3.40.50.300">
    <property type="entry name" value="P-loop containing nucleotide triphosphate hydrolases"/>
    <property type="match status" value="1"/>
</dbReference>
<keyword evidence="1" id="KW-0812">Transmembrane</keyword>
<dbReference type="AlphaFoldDB" id="A0A9Q3ZBJ3"/>
<keyword evidence="3" id="KW-1185">Reference proteome</keyword>
<dbReference type="RefSeq" id="WP_232650747.1">
    <property type="nucleotide sequence ID" value="NZ_JAJSBI010000011.1"/>
</dbReference>
<keyword evidence="1" id="KW-1133">Transmembrane helix</keyword>
<feature type="transmembrane region" description="Helical" evidence="1">
    <location>
        <begin position="53"/>
        <end position="73"/>
    </location>
</feature>
<dbReference type="Proteomes" id="UP001108029">
    <property type="component" value="Unassembled WGS sequence"/>
</dbReference>
<reference evidence="2" key="1">
    <citation type="submission" date="2021-12" db="EMBL/GenBank/DDBJ databases">
        <authorList>
            <person name="Lee J.-H."/>
            <person name="Kim S.-B."/>
        </authorList>
    </citation>
    <scope>NUCLEOTIDE SEQUENCE</scope>
    <source>
        <strain evidence="2">NR30</strain>
    </source>
</reference>
<dbReference type="PANTHER" id="PTHR39087:SF2">
    <property type="entry name" value="UPF0104 MEMBRANE PROTEIN MJ1595"/>
    <property type="match status" value="1"/>
</dbReference>
<evidence type="ECO:0000313" key="3">
    <source>
        <dbReference type="Proteomes" id="UP001108029"/>
    </source>
</evidence>
<dbReference type="SUPFAM" id="SSF52540">
    <property type="entry name" value="P-loop containing nucleoside triphosphate hydrolases"/>
    <property type="match status" value="1"/>
</dbReference>
<proteinExistence type="predicted"/>